<accession>A0A975M849</accession>
<evidence type="ECO:0000313" key="7">
    <source>
        <dbReference type="EMBL" id="QWC11171.1"/>
    </source>
</evidence>
<dbReference type="PANTHER" id="PTHR42973:SF39">
    <property type="entry name" value="FAD-BINDING PCMH-TYPE DOMAIN-CONTAINING PROTEIN"/>
    <property type="match status" value="1"/>
</dbReference>
<feature type="domain" description="FAD-binding PCMH-type" evidence="6">
    <location>
        <begin position="37"/>
        <end position="206"/>
    </location>
</feature>
<proteinExistence type="inferred from homology"/>
<dbReference type="InterPro" id="IPR012951">
    <property type="entry name" value="BBE"/>
</dbReference>
<reference evidence="7 8" key="1">
    <citation type="submission" date="2021-05" db="EMBL/GenBank/DDBJ databases">
        <title>Novel species in genus Arthrobacter.</title>
        <authorList>
            <person name="Zhang G."/>
        </authorList>
    </citation>
    <scope>NUCLEOTIDE SEQUENCE [LARGE SCALE GENOMIC DNA]</scope>
    <source>
        <strain evidence="8">zg-ZUI227</strain>
    </source>
</reference>
<keyword evidence="3" id="KW-0285">Flavoprotein</keyword>
<protein>
    <submittedName>
        <fullName evidence="7">FAD-binding oxidoreductase</fullName>
    </submittedName>
</protein>
<dbReference type="PROSITE" id="PS51387">
    <property type="entry name" value="FAD_PCMH"/>
    <property type="match status" value="1"/>
</dbReference>
<dbReference type="InterPro" id="IPR050416">
    <property type="entry name" value="FAD-linked_Oxidoreductase"/>
</dbReference>
<name>A0A975M849_9MICC</name>
<evidence type="ECO:0000256" key="3">
    <source>
        <dbReference type="ARBA" id="ARBA00022630"/>
    </source>
</evidence>
<evidence type="ECO:0000313" key="8">
    <source>
        <dbReference type="Proteomes" id="UP000676885"/>
    </source>
</evidence>
<comment type="cofactor">
    <cofactor evidence="1">
        <name>FAD</name>
        <dbReference type="ChEBI" id="CHEBI:57692"/>
    </cofactor>
</comment>
<dbReference type="InterPro" id="IPR006093">
    <property type="entry name" value="Oxy_OxRdtase_FAD_BS"/>
</dbReference>
<gene>
    <name evidence="7" type="ORF">KKR91_06260</name>
</gene>
<dbReference type="InterPro" id="IPR006094">
    <property type="entry name" value="Oxid_FAD_bind_N"/>
</dbReference>
<dbReference type="Proteomes" id="UP000676885">
    <property type="component" value="Chromosome"/>
</dbReference>
<evidence type="ECO:0000256" key="2">
    <source>
        <dbReference type="ARBA" id="ARBA00005466"/>
    </source>
</evidence>
<dbReference type="RefSeq" id="WP_210230846.1">
    <property type="nucleotide sequence ID" value="NZ_CP076022.1"/>
</dbReference>
<keyword evidence="8" id="KW-1185">Reference proteome</keyword>
<evidence type="ECO:0000256" key="1">
    <source>
        <dbReference type="ARBA" id="ARBA00001974"/>
    </source>
</evidence>
<dbReference type="PANTHER" id="PTHR42973">
    <property type="entry name" value="BINDING OXIDOREDUCTASE, PUTATIVE (AFU_ORTHOLOGUE AFUA_1G17690)-RELATED"/>
    <property type="match status" value="1"/>
</dbReference>
<dbReference type="PROSITE" id="PS00862">
    <property type="entry name" value="OX2_COVAL_FAD"/>
    <property type="match status" value="1"/>
</dbReference>
<dbReference type="InterPro" id="IPR036318">
    <property type="entry name" value="FAD-bd_PCMH-like_sf"/>
</dbReference>
<dbReference type="Pfam" id="PF08031">
    <property type="entry name" value="BBE"/>
    <property type="match status" value="1"/>
</dbReference>
<dbReference type="SUPFAM" id="SSF56176">
    <property type="entry name" value="FAD-binding/transporter-associated domain-like"/>
    <property type="match status" value="1"/>
</dbReference>
<dbReference type="InterPro" id="IPR016169">
    <property type="entry name" value="FAD-bd_PCMH_sub2"/>
</dbReference>
<dbReference type="EMBL" id="CP076022">
    <property type="protein sequence ID" value="QWC11171.1"/>
    <property type="molecule type" value="Genomic_DNA"/>
</dbReference>
<dbReference type="Pfam" id="PF01565">
    <property type="entry name" value="FAD_binding_4"/>
    <property type="match status" value="1"/>
</dbReference>
<sequence length="459" mass="48439">MIQDSDLEALRSVVRGTLSSPGDPEYAAATAGFNPALTQRPDAALGAVNAEDVEHAVQWAAQHGVPVGIQATGHGAATEMDEGLMINTSRLQDLTVDPDAQSVTVGAGVRWGQVLDQAVPHGLTAPHGSSGRVGTVGYATGGGLPLMGRALGFATDHVRSIDVVTPDGRLRHVEADGEDSALFTALRGGKGNFGVITSMTLDLTPYQEFYGGAIMYPEAAGPEVLEAFRDWTAQLPSDASASLAFLHFPDVPFLPEDRRGTSPVHLRFALFGSQEQGDTLIEPMRRAAQPIMDTVGPMNYLDVGSIHMDPDEPVPSMERATLLTSLPEELADELLNQIGPGSKTPLALTEIRLMGGALATDPPVEDSISGRGAAFHIWSAGLNVPPVADATAAALERFGTAVEPYVAGSLVNFRGPARDGGEAFPAWEPEVYGRLQTAKATYDPQNLFRFSHPVPLPQA</sequence>
<dbReference type="AlphaFoldDB" id="A0A975M849"/>
<dbReference type="KEGG" id="ajg:KKR91_06260"/>
<evidence type="ECO:0000259" key="6">
    <source>
        <dbReference type="PROSITE" id="PS51387"/>
    </source>
</evidence>
<organism evidence="7 8">
    <name type="scientific">Arthrobacter jiangjiafuii</name>
    <dbReference type="NCBI Taxonomy" id="2817475"/>
    <lineage>
        <taxon>Bacteria</taxon>
        <taxon>Bacillati</taxon>
        <taxon>Actinomycetota</taxon>
        <taxon>Actinomycetes</taxon>
        <taxon>Micrococcales</taxon>
        <taxon>Micrococcaceae</taxon>
        <taxon>Arthrobacter</taxon>
    </lineage>
</organism>
<dbReference type="GO" id="GO:0071949">
    <property type="term" value="F:FAD binding"/>
    <property type="evidence" value="ECO:0007669"/>
    <property type="project" value="InterPro"/>
</dbReference>
<dbReference type="Gene3D" id="3.30.465.10">
    <property type="match status" value="1"/>
</dbReference>
<keyword evidence="4" id="KW-0274">FAD</keyword>
<dbReference type="GO" id="GO:0016491">
    <property type="term" value="F:oxidoreductase activity"/>
    <property type="evidence" value="ECO:0007669"/>
    <property type="project" value="UniProtKB-KW"/>
</dbReference>
<dbReference type="Gene3D" id="3.30.43.10">
    <property type="entry name" value="Uridine Diphospho-n-acetylenolpyruvylglucosamine Reductase, domain 2"/>
    <property type="match status" value="1"/>
</dbReference>
<evidence type="ECO:0000256" key="5">
    <source>
        <dbReference type="ARBA" id="ARBA00023002"/>
    </source>
</evidence>
<dbReference type="InterPro" id="IPR016166">
    <property type="entry name" value="FAD-bd_PCMH"/>
</dbReference>
<keyword evidence="5" id="KW-0560">Oxidoreductase</keyword>
<evidence type="ECO:0000256" key="4">
    <source>
        <dbReference type="ARBA" id="ARBA00022827"/>
    </source>
</evidence>
<dbReference type="Gene3D" id="3.40.462.20">
    <property type="match status" value="1"/>
</dbReference>
<dbReference type="InterPro" id="IPR016167">
    <property type="entry name" value="FAD-bd_PCMH_sub1"/>
</dbReference>
<comment type="similarity">
    <text evidence="2">Belongs to the oxygen-dependent FAD-linked oxidoreductase family.</text>
</comment>